<sequence>MGSDDDVTKSDTTVPQKETSKPLDSIKKRVQFAEVKDESKSGSNDKDEECKPSKRQLESDSEENCDTSKRKEKIRRNDADKASNEYTTGDSLANEKSSIKDSKDQEGENTDNVKSEKDSDQKETVDKKVDYVSPFSKLIETSGNTFLQEVKKDTEGTVKDDIQKADDSQTPAEVIVKTWEAQTVIADDETLLFESKNCSVAHYDGNEWTVPIPVTMQLIAKKKGGSKRFVCYQTGTGKLRLNTTILSTMSVTKLKARSIIFAGQLMANKRKLATHRIIFQDQSERDACHKHF</sequence>
<evidence type="ECO:0000256" key="1">
    <source>
        <dbReference type="SAM" id="MobiDB-lite"/>
    </source>
</evidence>
<dbReference type="EMBL" id="AK440978">
    <property type="protein sequence ID" value="BAN64772.1"/>
    <property type="molecule type" value="mRNA"/>
</dbReference>
<proteinExistence type="evidence at transcript level"/>
<dbReference type="Gene3D" id="2.30.29.30">
    <property type="entry name" value="Pleckstrin-homology domain (PH domain)/Phosphotyrosine-binding domain (PTB)"/>
    <property type="match status" value="1"/>
</dbReference>
<dbReference type="SUPFAM" id="SSF50729">
    <property type="entry name" value="PH domain-like"/>
    <property type="match status" value="1"/>
</dbReference>
<feature type="compositionally biased region" description="Polar residues" evidence="1">
    <location>
        <begin position="84"/>
        <end position="96"/>
    </location>
</feature>
<feature type="compositionally biased region" description="Basic and acidic residues" evidence="1">
    <location>
        <begin position="34"/>
        <end position="58"/>
    </location>
</feature>
<dbReference type="AlphaFoldDB" id="S6BLA7"/>
<organism evidence="2">
    <name type="scientific">Babesia bovis</name>
    <dbReference type="NCBI Taxonomy" id="5865"/>
    <lineage>
        <taxon>Eukaryota</taxon>
        <taxon>Sar</taxon>
        <taxon>Alveolata</taxon>
        <taxon>Apicomplexa</taxon>
        <taxon>Aconoidasida</taxon>
        <taxon>Piroplasmida</taxon>
        <taxon>Babesiidae</taxon>
        <taxon>Babesia</taxon>
    </lineage>
</organism>
<accession>S6BLA7</accession>
<evidence type="ECO:0000313" key="2">
    <source>
        <dbReference type="EMBL" id="BAN64772.1"/>
    </source>
</evidence>
<dbReference type="VEuPathDB" id="PiroplasmaDB:BBOV_IV000185"/>
<protein>
    <submittedName>
        <fullName evidence="2">Immunodominant interspersed repeat antigen</fullName>
    </submittedName>
</protein>
<reference evidence="2" key="1">
    <citation type="journal article" date="2014" name="BMC Genomics">
        <title>The Babesia bovis gene and promoter model: an update from full-length EST analysis.</title>
        <authorList>
            <person name="Yamagishi J."/>
            <person name="Wakaguri H."/>
            <person name="Yokoyama N."/>
            <person name="Yamashita R."/>
            <person name="Suzuki Y."/>
            <person name="Xuan X."/>
            <person name="Igarashi I."/>
        </authorList>
    </citation>
    <scope>NUCLEOTIDE SEQUENCE</scope>
    <source>
        <strain evidence="2">Texas</strain>
    </source>
</reference>
<name>S6BLA7_BABBO</name>
<feature type="region of interest" description="Disordered" evidence="1">
    <location>
        <begin position="1"/>
        <end position="125"/>
    </location>
</feature>
<feature type="compositionally biased region" description="Basic and acidic residues" evidence="1">
    <location>
        <begin position="18"/>
        <end position="27"/>
    </location>
</feature>
<feature type="compositionally biased region" description="Basic and acidic residues" evidence="1">
    <location>
        <begin position="97"/>
        <end position="125"/>
    </location>
</feature>
<dbReference type="InterPro" id="IPR011993">
    <property type="entry name" value="PH-like_dom_sf"/>
</dbReference>